<accession>A0ACC6PFS9</accession>
<dbReference type="EMBL" id="JBBKAR010000046">
    <property type="protein sequence ID" value="MEJ8305818.1"/>
    <property type="molecule type" value="Genomic_DNA"/>
</dbReference>
<evidence type="ECO:0000313" key="2">
    <source>
        <dbReference type="Proteomes" id="UP001380953"/>
    </source>
</evidence>
<sequence>MKIKQTIDKIPGGMMLIPLFLGALIHTLWGEAGEYFGSFTKGLMTGTVPILAVWFFCMGASIDVRATGTVLRKSGTLVLTKIAVAWVVALIAMQFLPVGGIEKGIFAGLSVLALISAMDMTNGGLYASIMQQYGTKEEAGAFVLMSLESGPLMTMIILGSTGMAVFEPHTFVGAVLPFLVGFALGNIDHDLRAYFGKATQTLIPFFGFALGSSIDLTVIWQTGLLGIMLGLTVIVVTGIPLMLADRFIGGGNGTAGLAASSTAGAAVANPMIVATMKPEFMPAAEAATALVAASIIVTSILVPILTAYWSGYVARKKGIRPGIAPAAGAISAPPSSASDKPKTV</sequence>
<reference evidence="1" key="1">
    <citation type="submission" date="2024-03" db="EMBL/GenBank/DDBJ databases">
        <title>Whole genome sequecning of epiphytes from Marcgravia umbellata leaves.</title>
        <authorList>
            <person name="Kumar G."/>
            <person name="Savka M.A."/>
        </authorList>
    </citation>
    <scope>NUCLEOTIDE SEQUENCE</scope>
    <source>
        <strain evidence="1">RIT_BL5</strain>
    </source>
</reference>
<organism evidence="1 2">
    <name type="scientific">Saccharibacillus sacchari</name>
    <dbReference type="NCBI Taxonomy" id="456493"/>
    <lineage>
        <taxon>Bacteria</taxon>
        <taxon>Bacillati</taxon>
        <taxon>Bacillota</taxon>
        <taxon>Bacilli</taxon>
        <taxon>Bacillales</taxon>
        <taxon>Paenibacillaceae</taxon>
        <taxon>Saccharibacillus</taxon>
    </lineage>
</organism>
<keyword evidence="2" id="KW-1185">Reference proteome</keyword>
<gene>
    <name evidence="1" type="primary">kdgT</name>
    <name evidence="1" type="ORF">WKI47_18055</name>
</gene>
<name>A0ACC6PFS9_9BACL</name>
<comment type="caution">
    <text evidence="1">The sequence shown here is derived from an EMBL/GenBank/DDBJ whole genome shotgun (WGS) entry which is preliminary data.</text>
</comment>
<protein>
    <submittedName>
        <fullName evidence="1">2-keto-3-deoxygluconate transporter</fullName>
    </submittedName>
</protein>
<dbReference type="Proteomes" id="UP001380953">
    <property type="component" value="Unassembled WGS sequence"/>
</dbReference>
<evidence type="ECO:0000313" key="1">
    <source>
        <dbReference type="EMBL" id="MEJ8305818.1"/>
    </source>
</evidence>
<proteinExistence type="predicted"/>